<proteinExistence type="predicted"/>
<reference evidence="1" key="1">
    <citation type="submission" date="2022-05" db="EMBL/GenBank/DDBJ databases">
        <authorList>
            <person name="Park J.-S."/>
        </authorList>
    </citation>
    <scope>NUCLEOTIDE SEQUENCE</scope>
    <source>
        <strain evidence="1">2012CJ41-6</strain>
    </source>
</reference>
<protein>
    <recommendedName>
        <fullName evidence="3">Serine aminopeptidase S33 domain-containing protein</fullName>
    </recommendedName>
</protein>
<dbReference type="Proteomes" id="UP001203880">
    <property type="component" value="Unassembled WGS sequence"/>
</dbReference>
<dbReference type="InterPro" id="IPR017208">
    <property type="entry name" value="UCP037442_abhydr"/>
</dbReference>
<dbReference type="Gene3D" id="3.40.50.1820">
    <property type="entry name" value="alpha/beta hydrolase"/>
    <property type="match status" value="1"/>
</dbReference>
<dbReference type="InterPro" id="IPR029058">
    <property type="entry name" value="AB_hydrolase_fold"/>
</dbReference>
<evidence type="ECO:0008006" key="3">
    <source>
        <dbReference type="Google" id="ProtNLM"/>
    </source>
</evidence>
<dbReference type="SUPFAM" id="SSF53474">
    <property type="entry name" value="alpha/beta-Hydrolases"/>
    <property type="match status" value="1"/>
</dbReference>
<comment type="caution">
    <text evidence="1">The sequence shown here is derived from an EMBL/GenBank/DDBJ whole genome shotgun (WGS) entry which is preliminary data.</text>
</comment>
<accession>A0ABT0PXH9</accession>
<evidence type="ECO:0000313" key="1">
    <source>
        <dbReference type="EMBL" id="MCL6282316.1"/>
    </source>
</evidence>
<name>A0ABT0PXH9_9RHOB</name>
<dbReference type="EMBL" id="JAMFMB010000002">
    <property type="protein sequence ID" value="MCL6282316.1"/>
    <property type="molecule type" value="Genomic_DNA"/>
</dbReference>
<organism evidence="1 2">
    <name type="scientific">Ruegeria spongiae</name>
    <dbReference type="NCBI Taxonomy" id="2942209"/>
    <lineage>
        <taxon>Bacteria</taxon>
        <taxon>Pseudomonadati</taxon>
        <taxon>Pseudomonadota</taxon>
        <taxon>Alphaproteobacteria</taxon>
        <taxon>Rhodobacterales</taxon>
        <taxon>Roseobacteraceae</taxon>
        <taxon>Ruegeria</taxon>
    </lineage>
</organism>
<dbReference type="PIRSF" id="PIRSF037442">
    <property type="entry name" value="UCP037442_abhydr"/>
    <property type="match status" value="1"/>
</dbReference>
<keyword evidence="2" id="KW-1185">Reference proteome</keyword>
<evidence type="ECO:0000313" key="2">
    <source>
        <dbReference type="Proteomes" id="UP001203880"/>
    </source>
</evidence>
<dbReference type="RefSeq" id="WP_249706434.1">
    <property type="nucleotide sequence ID" value="NZ_JAMFMB010000002.1"/>
</dbReference>
<gene>
    <name evidence="1" type="ORF">M3P21_02145</name>
</gene>
<sequence length="285" mass="31637">MLDAQTTILTHDIRFGAGPATLSGKLFLPVGDPVAAVVINSATGVPQSYYRHFARWLAETQGMAVLTYDYRDFETSRSGPLRASRVKMSDWILIDMPAARAEMRRRVPETPLWVIGHSLGAMAMPMQDGIEDVSRMIGVCSGLVHHGDHPWPYQGLARLFWFGHVPLATRLAGYLPGRLIGFGTDLPAGVYWEWRRWCTSRDSYLPDAGWTLPQPNWRRSGAPVRMVSLTDDEVCPAVATERLARLYDACATHVPLEPSAFGLRKVGHLGVFTRANAALWPEIIA</sequence>